<sequence length="102" mass="10733">MVAGISPFNSILAHEDVEAVSFVRSAPIARYVHKTASANGARVQALGGAKNHMVVMRHGGLRTVDLTRPCLANSARNENAGGTHIATPSLGWVLHPAQPGSW</sequence>
<dbReference type="InterPro" id="IPR016162">
    <property type="entry name" value="Ald_DH_N"/>
</dbReference>
<feature type="domain" description="Aldehyde dehydrogenase" evidence="2">
    <location>
        <begin position="9"/>
        <end position="58"/>
    </location>
</feature>
<dbReference type="Proteomes" id="UP001204746">
    <property type="component" value="Unassembled WGS sequence"/>
</dbReference>
<keyword evidence="1" id="KW-0560">Oxidoreductase</keyword>
<evidence type="ECO:0000256" key="1">
    <source>
        <dbReference type="ARBA" id="ARBA00023002"/>
    </source>
</evidence>
<organism evidence="3 4">
    <name type="scientific">Streptomyces rugosispiralis</name>
    <dbReference type="NCBI Taxonomy" id="2967341"/>
    <lineage>
        <taxon>Bacteria</taxon>
        <taxon>Bacillati</taxon>
        <taxon>Actinomycetota</taxon>
        <taxon>Actinomycetes</taxon>
        <taxon>Kitasatosporales</taxon>
        <taxon>Streptomycetaceae</taxon>
        <taxon>Streptomyces</taxon>
    </lineage>
</organism>
<dbReference type="SUPFAM" id="SSF53720">
    <property type="entry name" value="ALDH-like"/>
    <property type="match status" value="1"/>
</dbReference>
<dbReference type="InterPro" id="IPR016161">
    <property type="entry name" value="Ald_DH/histidinol_DH"/>
</dbReference>
<dbReference type="PANTHER" id="PTHR43866">
    <property type="entry name" value="MALONATE-SEMIALDEHYDE DEHYDROGENASE"/>
    <property type="match status" value="1"/>
</dbReference>
<dbReference type="PANTHER" id="PTHR43866:SF4">
    <property type="entry name" value="MALONATE-SEMIALDEHYDE DEHYDROGENASE"/>
    <property type="match status" value="1"/>
</dbReference>
<name>A0ABT1VA51_9ACTN</name>
<dbReference type="InterPro" id="IPR016163">
    <property type="entry name" value="Ald_DH_C"/>
</dbReference>
<dbReference type="InterPro" id="IPR010061">
    <property type="entry name" value="MeMal-semiAld_DH"/>
</dbReference>
<accession>A0ABT1VA51</accession>
<evidence type="ECO:0000313" key="3">
    <source>
        <dbReference type="EMBL" id="MCQ8193873.1"/>
    </source>
</evidence>
<reference evidence="3 4" key="1">
    <citation type="submission" date="2022-07" db="EMBL/GenBank/DDBJ databases">
        <authorList>
            <person name="Phongsopitanun W."/>
            <person name="Tanasupawat S."/>
        </authorList>
    </citation>
    <scope>NUCLEOTIDE SEQUENCE [LARGE SCALE GENOMIC DNA]</scope>
    <source>
        <strain evidence="3 4">RCU-064</strain>
    </source>
</reference>
<proteinExistence type="predicted"/>
<dbReference type="Pfam" id="PF00171">
    <property type="entry name" value="Aldedh"/>
    <property type="match status" value="1"/>
</dbReference>
<dbReference type="Gene3D" id="3.40.309.10">
    <property type="entry name" value="Aldehyde Dehydrogenase, Chain A, domain 2"/>
    <property type="match status" value="1"/>
</dbReference>
<dbReference type="EMBL" id="JANIAA010000040">
    <property type="protein sequence ID" value="MCQ8193873.1"/>
    <property type="molecule type" value="Genomic_DNA"/>
</dbReference>
<dbReference type="InterPro" id="IPR015590">
    <property type="entry name" value="Aldehyde_DH_dom"/>
</dbReference>
<evidence type="ECO:0000259" key="2">
    <source>
        <dbReference type="Pfam" id="PF00171"/>
    </source>
</evidence>
<protein>
    <submittedName>
        <fullName evidence="3">Aldehyde dehydrogenase family protein</fullName>
    </submittedName>
</protein>
<gene>
    <name evidence="3" type="ORF">NP777_37600</name>
</gene>
<keyword evidence="4" id="KW-1185">Reference proteome</keyword>
<dbReference type="RefSeq" id="WP_256654678.1">
    <property type="nucleotide sequence ID" value="NZ_JANIAA010000040.1"/>
</dbReference>
<comment type="caution">
    <text evidence="3">The sequence shown here is derived from an EMBL/GenBank/DDBJ whole genome shotgun (WGS) entry which is preliminary data.</text>
</comment>
<evidence type="ECO:0000313" key="4">
    <source>
        <dbReference type="Proteomes" id="UP001204746"/>
    </source>
</evidence>
<dbReference type="Gene3D" id="3.40.605.10">
    <property type="entry name" value="Aldehyde Dehydrogenase, Chain A, domain 1"/>
    <property type="match status" value="1"/>
</dbReference>